<organism evidence="13 14">
    <name type="scientific">Digitaria exilis</name>
    <dbReference type="NCBI Taxonomy" id="1010633"/>
    <lineage>
        <taxon>Eukaryota</taxon>
        <taxon>Viridiplantae</taxon>
        <taxon>Streptophyta</taxon>
        <taxon>Embryophyta</taxon>
        <taxon>Tracheophyta</taxon>
        <taxon>Spermatophyta</taxon>
        <taxon>Magnoliopsida</taxon>
        <taxon>Liliopsida</taxon>
        <taxon>Poales</taxon>
        <taxon>Poaceae</taxon>
        <taxon>PACMAD clade</taxon>
        <taxon>Panicoideae</taxon>
        <taxon>Panicodae</taxon>
        <taxon>Paniceae</taxon>
        <taxon>Anthephorinae</taxon>
        <taxon>Digitaria</taxon>
    </lineage>
</organism>
<dbReference type="InterPro" id="IPR003311">
    <property type="entry name" value="AUX_IAA"/>
</dbReference>
<evidence type="ECO:0000256" key="8">
    <source>
        <dbReference type="ARBA" id="ARBA00023242"/>
    </source>
</evidence>
<feature type="compositionally biased region" description="Low complexity" evidence="11">
    <location>
        <begin position="7"/>
        <end position="18"/>
    </location>
</feature>
<keyword evidence="5 10" id="KW-0678">Repressor</keyword>
<evidence type="ECO:0000256" key="10">
    <source>
        <dbReference type="RuleBase" id="RU004549"/>
    </source>
</evidence>
<keyword evidence="8 10" id="KW-0539">Nucleus</keyword>
<accession>A0A835KC07</accession>
<sequence length="166" mass="17969">MSEEPARSSTESSSAASSGLDFEDTALTLRLPGSDPADRKRAASTSDPAAARSPRASDAPPSPKARVVGWPPVSRNRRIALPRGKFVKVAVAGAPYQRKVDLEAYAGYDQLLAALQDKFTAHFTVRRGANEEMQLVDVVSGAEYVPTYEDNYGDWMLVGDVPWRSV</sequence>
<dbReference type="Gene3D" id="3.10.20.90">
    <property type="entry name" value="Phosphatidylinositol 3-kinase Catalytic Subunit, Chain A, domain 1"/>
    <property type="match status" value="1"/>
</dbReference>
<reference evidence="13" key="1">
    <citation type="submission" date="2020-07" db="EMBL/GenBank/DDBJ databases">
        <title>Genome sequence and genetic diversity analysis of an under-domesticated orphan crop, white fonio (Digitaria exilis).</title>
        <authorList>
            <person name="Bennetzen J.L."/>
            <person name="Chen S."/>
            <person name="Ma X."/>
            <person name="Wang X."/>
            <person name="Yssel A.E.J."/>
            <person name="Chaluvadi S.R."/>
            <person name="Johnson M."/>
            <person name="Gangashetty P."/>
            <person name="Hamidou F."/>
            <person name="Sanogo M.D."/>
            <person name="Zwaenepoel A."/>
            <person name="Wallace J."/>
            <person name="Van De Peer Y."/>
            <person name="Van Deynze A."/>
        </authorList>
    </citation>
    <scope>NUCLEOTIDE SEQUENCE</scope>
    <source>
        <tissue evidence="13">Leaves</tissue>
    </source>
</reference>
<feature type="domain" description="PB1" evidence="12">
    <location>
        <begin position="84"/>
        <end position="166"/>
    </location>
</feature>
<name>A0A835KC07_9POAL</name>
<comment type="caution">
    <text evidence="13">The sequence shown here is derived from an EMBL/GenBank/DDBJ whole genome shotgun (WGS) entry which is preliminary data.</text>
</comment>
<comment type="subunit">
    <text evidence="4 10">Homodimers and heterodimers.</text>
</comment>
<dbReference type="Pfam" id="PF02309">
    <property type="entry name" value="AUX_IAA"/>
    <property type="match status" value="1"/>
</dbReference>
<keyword evidence="6 10" id="KW-0805">Transcription regulation</keyword>
<dbReference type="AlphaFoldDB" id="A0A835KC07"/>
<dbReference type="GO" id="GO:0006355">
    <property type="term" value="P:regulation of DNA-templated transcription"/>
    <property type="evidence" value="ECO:0007669"/>
    <property type="project" value="InterPro"/>
</dbReference>
<evidence type="ECO:0000256" key="3">
    <source>
        <dbReference type="ARBA" id="ARBA00006728"/>
    </source>
</evidence>
<dbReference type="GO" id="GO:0005634">
    <property type="term" value="C:nucleus"/>
    <property type="evidence" value="ECO:0007669"/>
    <property type="project" value="UniProtKB-SubCell"/>
</dbReference>
<comment type="similarity">
    <text evidence="3 10">Belongs to the Aux/IAA family.</text>
</comment>
<comment type="function">
    <text evidence="1 10">Aux/IAA proteins are short-lived transcriptional factors that function as repressors of early auxin response genes at low auxin concentrations.</text>
</comment>
<evidence type="ECO:0000256" key="4">
    <source>
        <dbReference type="ARBA" id="ARBA00011726"/>
    </source>
</evidence>
<dbReference type="Proteomes" id="UP000636709">
    <property type="component" value="Unassembled WGS sequence"/>
</dbReference>
<keyword evidence="7 10" id="KW-0804">Transcription</keyword>
<dbReference type="EMBL" id="JACEFO010001653">
    <property type="protein sequence ID" value="KAF8726034.1"/>
    <property type="molecule type" value="Genomic_DNA"/>
</dbReference>
<dbReference type="PANTHER" id="PTHR31734:SF249">
    <property type="entry name" value="AUXIN-RESPONSIVE PROTEIN IAA15"/>
    <property type="match status" value="1"/>
</dbReference>
<evidence type="ECO:0000256" key="2">
    <source>
        <dbReference type="ARBA" id="ARBA00004123"/>
    </source>
</evidence>
<evidence type="ECO:0000256" key="9">
    <source>
        <dbReference type="ARBA" id="ARBA00023294"/>
    </source>
</evidence>
<dbReference type="InterPro" id="IPR053793">
    <property type="entry name" value="PB1-like"/>
</dbReference>
<dbReference type="SUPFAM" id="SSF54277">
    <property type="entry name" value="CAD &amp; PB1 domains"/>
    <property type="match status" value="1"/>
</dbReference>
<evidence type="ECO:0000259" key="12">
    <source>
        <dbReference type="PROSITE" id="PS51745"/>
    </source>
</evidence>
<dbReference type="PANTHER" id="PTHR31734">
    <property type="entry name" value="AUXIN-RESPONSIVE PROTEIN IAA17"/>
    <property type="match status" value="1"/>
</dbReference>
<dbReference type="InterPro" id="IPR033389">
    <property type="entry name" value="AUX/IAA_dom"/>
</dbReference>
<evidence type="ECO:0000256" key="11">
    <source>
        <dbReference type="SAM" id="MobiDB-lite"/>
    </source>
</evidence>
<dbReference type="OrthoDB" id="1287782at2759"/>
<dbReference type="GO" id="GO:0009734">
    <property type="term" value="P:auxin-activated signaling pathway"/>
    <property type="evidence" value="ECO:0007669"/>
    <property type="project" value="UniProtKB-UniRule"/>
</dbReference>
<evidence type="ECO:0000313" key="14">
    <source>
        <dbReference type="Proteomes" id="UP000636709"/>
    </source>
</evidence>
<dbReference type="PROSITE" id="PS51745">
    <property type="entry name" value="PB1"/>
    <property type="match status" value="1"/>
</dbReference>
<evidence type="ECO:0000256" key="5">
    <source>
        <dbReference type="ARBA" id="ARBA00022491"/>
    </source>
</evidence>
<feature type="region of interest" description="Disordered" evidence="11">
    <location>
        <begin position="1"/>
        <end position="71"/>
    </location>
</feature>
<comment type="subcellular location">
    <subcellularLocation>
        <location evidence="2 10">Nucleus</location>
    </subcellularLocation>
</comment>
<keyword evidence="14" id="KW-1185">Reference proteome</keyword>
<proteinExistence type="inferred from homology"/>
<protein>
    <recommendedName>
        <fullName evidence="10">Auxin-responsive protein</fullName>
    </recommendedName>
</protein>
<evidence type="ECO:0000313" key="13">
    <source>
        <dbReference type="EMBL" id="KAF8726034.1"/>
    </source>
</evidence>
<keyword evidence="9 10" id="KW-0927">Auxin signaling pathway</keyword>
<feature type="compositionally biased region" description="Low complexity" evidence="11">
    <location>
        <begin position="43"/>
        <end position="59"/>
    </location>
</feature>
<evidence type="ECO:0000256" key="7">
    <source>
        <dbReference type="ARBA" id="ARBA00023163"/>
    </source>
</evidence>
<evidence type="ECO:0000256" key="6">
    <source>
        <dbReference type="ARBA" id="ARBA00023015"/>
    </source>
</evidence>
<gene>
    <name evidence="13" type="ORF">HU200_020619</name>
</gene>
<dbReference type="Gramene" id="Dexi3B01G0013430.1">
    <property type="protein sequence ID" value="Dexi3B01G0013430.1:cds"/>
    <property type="gene ID" value="Dexi3B01G0013430"/>
</dbReference>
<evidence type="ECO:0000256" key="1">
    <source>
        <dbReference type="ARBA" id="ARBA00002159"/>
    </source>
</evidence>